<accession>A0AAD8B3H8</accession>
<evidence type="ECO:0000313" key="1">
    <source>
        <dbReference type="EMBL" id="KAK0047381.1"/>
    </source>
</evidence>
<organism evidence="1 2">
    <name type="scientific">Biomphalaria pfeifferi</name>
    <name type="common">Bloodfluke planorb</name>
    <name type="synonym">Freshwater snail</name>
    <dbReference type="NCBI Taxonomy" id="112525"/>
    <lineage>
        <taxon>Eukaryota</taxon>
        <taxon>Metazoa</taxon>
        <taxon>Spiralia</taxon>
        <taxon>Lophotrochozoa</taxon>
        <taxon>Mollusca</taxon>
        <taxon>Gastropoda</taxon>
        <taxon>Heterobranchia</taxon>
        <taxon>Euthyneura</taxon>
        <taxon>Panpulmonata</taxon>
        <taxon>Hygrophila</taxon>
        <taxon>Lymnaeoidea</taxon>
        <taxon>Planorbidae</taxon>
        <taxon>Biomphalaria</taxon>
    </lineage>
</organism>
<keyword evidence="2" id="KW-1185">Reference proteome</keyword>
<reference evidence="1" key="2">
    <citation type="submission" date="2023-04" db="EMBL/GenBank/DDBJ databases">
        <authorList>
            <person name="Bu L."/>
            <person name="Lu L."/>
            <person name="Laidemitt M.R."/>
            <person name="Zhang S.M."/>
            <person name="Mutuku M."/>
            <person name="Mkoji G."/>
            <person name="Steinauer M."/>
            <person name="Loker E.S."/>
        </authorList>
    </citation>
    <scope>NUCLEOTIDE SEQUENCE</scope>
    <source>
        <strain evidence="1">KasaAsao</strain>
        <tissue evidence="1">Whole Snail</tissue>
    </source>
</reference>
<name>A0AAD8B3H8_BIOPF</name>
<dbReference type="Proteomes" id="UP001233172">
    <property type="component" value="Unassembled WGS sequence"/>
</dbReference>
<reference evidence="1" key="1">
    <citation type="journal article" date="2023" name="PLoS Negl. Trop. Dis.">
        <title>A genome sequence for Biomphalaria pfeifferi, the major vector snail for the human-infecting parasite Schistosoma mansoni.</title>
        <authorList>
            <person name="Bu L."/>
            <person name="Lu L."/>
            <person name="Laidemitt M.R."/>
            <person name="Zhang S.M."/>
            <person name="Mutuku M."/>
            <person name="Mkoji G."/>
            <person name="Steinauer M."/>
            <person name="Loker E.S."/>
        </authorList>
    </citation>
    <scope>NUCLEOTIDE SEQUENCE</scope>
    <source>
        <strain evidence="1">KasaAsao</strain>
    </source>
</reference>
<evidence type="ECO:0000313" key="2">
    <source>
        <dbReference type="Proteomes" id="UP001233172"/>
    </source>
</evidence>
<comment type="caution">
    <text evidence="1">The sequence shown here is derived from an EMBL/GenBank/DDBJ whole genome shotgun (WGS) entry which is preliminary data.</text>
</comment>
<gene>
    <name evidence="1" type="ORF">Bpfe_023233</name>
</gene>
<dbReference type="EMBL" id="JASAOG010000152">
    <property type="protein sequence ID" value="KAK0047381.1"/>
    <property type="molecule type" value="Genomic_DNA"/>
</dbReference>
<sequence>MRASVGLRTSCGTRQPLSMACFLHCFVLWESAGLDEDSHQSVCSNGLDTELFLMSDIQFMTIVCHQKTFEHCNEIRENKFHKYLSH</sequence>
<dbReference type="AlphaFoldDB" id="A0AAD8B3H8"/>
<proteinExistence type="predicted"/>
<protein>
    <submittedName>
        <fullName evidence="1">Uncharacterized protein</fullName>
    </submittedName>
</protein>